<sequence>MAVTATRPARPPPPVSLAEQAVERLREKIVFLELPPGAPLSERRLVEELGGSRTPVREALKLLAAEGLVLLRHNRAAIVAPLAAEELQHLFEVEVALESFAAELAASRMSEADIARLARFQTEMEARHAAGDRIGYIRLNQKIHAFIVAGAGNPALSEAHARLIGRLQRARNVGLSSLGRVEESILEHRQILDALRARNAETVRTLMAHHVGRTGRLVAAYCAEAEPQPTGRRRRAA</sequence>
<dbReference type="Gene3D" id="1.20.120.530">
    <property type="entry name" value="GntR ligand-binding domain-like"/>
    <property type="match status" value="1"/>
</dbReference>
<keyword evidence="3" id="KW-0804">Transcription</keyword>
<accession>A0A917C3M5</accession>
<evidence type="ECO:0000313" key="6">
    <source>
        <dbReference type="Proteomes" id="UP000606044"/>
    </source>
</evidence>
<evidence type="ECO:0000256" key="1">
    <source>
        <dbReference type="ARBA" id="ARBA00023015"/>
    </source>
</evidence>
<keyword evidence="1" id="KW-0805">Transcription regulation</keyword>
<dbReference type="InterPro" id="IPR008920">
    <property type="entry name" value="TF_FadR/GntR_C"/>
</dbReference>
<dbReference type="SUPFAM" id="SSF46785">
    <property type="entry name" value="Winged helix' DNA-binding domain"/>
    <property type="match status" value="1"/>
</dbReference>
<dbReference type="InterPro" id="IPR036388">
    <property type="entry name" value="WH-like_DNA-bd_sf"/>
</dbReference>
<protein>
    <submittedName>
        <fullName evidence="5">Transcriptional regulator</fullName>
    </submittedName>
</protein>
<dbReference type="SMART" id="SM00345">
    <property type="entry name" value="HTH_GNTR"/>
    <property type="match status" value="1"/>
</dbReference>
<dbReference type="PRINTS" id="PR00035">
    <property type="entry name" value="HTHGNTR"/>
</dbReference>
<dbReference type="SMART" id="SM00895">
    <property type="entry name" value="FCD"/>
    <property type="match status" value="1"/>
</dbReference>
<dbReference type="EMBL" id="BMCT01000004">
    <property type="protein sequence ID" value="GGF70146.1"/>
    <property type="molecule type" value="Genomic_DNA"/>
</dbReference>
<dbReference type="InterPro" id="IPR011711">
    <property type="entry name" value="GntR_C"/>
</dbReference>
<dbReference type="PANTHER" id="PTHR43537:SF50">
    <property type="entry name" value="TRANSCRIPTIONAL REGULATORY PROTEIN"/>
    <property type="match status" value="1"/>
</dbReference>
<dbReference type="GO" id="GO:0003677">
    <property type="term" value="F:DNA binding"/>
    <property type="evidence" value="ECO:0007669"/>
    <property type="project" value="UniProtKB-KW"/>
</dbReference>
<comment type="caution">
    <text evidence="5">The sequence shown here is derived from an EMBL/GenBank/DDBJ whole genome shotgun (WGS) entry which is preliminary data.</text>
</comment>
<name>A0A917C3M5_9HYPH</name>
<dbReference type="InterPro" id="IPR000524">
    <property type="entry name" value="Tscrpt_reg_HTH_GntR"/>
</dbReference>
<dbReference type="AlphaFoldDB" id="A0A917C3M5"/>
<dbReference type="Proteomes" id="UP000606044">
    <property type="component" value="Unassembled WGS sequence"/>
</dbReference>
<dbReference type="GO" id="GO:0003700">
    <property type="term" value="F:DNA-binding transcription factor activity"/>
    <property type="evidence" value="ECO:0007669"/>
    <property type="project" value="InterPro"/>
</dbReference>
<evidence type="ECO:0000313" key="5">
    <source>
        <dbReference type="EMBL" id="GGF70146.1"/>
    </source>
</evidence>
<reference evidence="5" key="1">
    <citation type="journal article" date="2014" name="Int. J. Syst. Evol. Microbiol.">
        <title>Complete genome sequence of Corynebacterium casei LMG S-19264T (=DSM 44701T), isolated from a smear-ripened cheese.</title>
        <authorList>
            <consortium name="US DOE Joint Genome Institute (JGI-PGF)"/>
            <person name="Walter F."/>
            <person name="Albersmeier A."/>
            <person name="Kalinowski J."/>
            <person name="Ruckert C."/>
        </authorList>
    </citation>
    <scope>NUCLEOTIDE SEQUENCE</scope>
    <source>
        <strain evidence="5">CCM 7897</strain>
    </source>
</reference>
<proteinExistence type="predicted"/>
<feature type="domain" description="HTH gntR-type" evidence="4">
    <location>
        <begin position="15"/>
        <end position="82"/>
    </location>
</feature>
<keyword evidence="6" id="KW-1185">Reference proteome</keyword>
<evidence type="ECO:0000256" key="2">
    <source>
        <dbReference type="ARBA" id="ARBA00023125"/>
    </source>
</evidence>
<dbReference type="InterPro" id="IPR036390">
    <property type="entry name" value="WH_DNA-bd_sf"/>
</dbReference>
<dbReference type="Gene3D" id="1.10.10.10">
    <property type="entry name" value="Winged helix-like DNA-binding domain superfamily/Winged helix DNA-binding domain"/>
    <property type="match status" value="1"/>
</dbReference>
<gene>
    <name evidence="5" type="ORF">GCM10007301_32400</name>
</gene>
<reference evidence="5" key="2">
    <citation type="submission" date="2020-09" db="EMBL/GenBank/DDBJ databases">
        <authorList>
            <person name="Sun Q."/>
            <person name="Sedlacek I."/>
        </authorList>
    </citation>
    <scope>NUCLEOTIDE SEQUENCE</scope>
    <source>
        <strain evidence="5">CCM 7897</strain>
    </source>
</reference>
<dbReference type="PROSITE" id="PS50949">
    <property type="entry name" value="HTH_GNTR"/>
    <property type="match status" value="1"/>
</dbReference>
<evidence type="ECO:0000259" key="4">
    <source>
        <dbReference type="PROSITE" id="PS50949"/>
    </source>
</evidence>
<dbReference type="PANTHER" id="PTHR43537">
    <property type="entry name" value="TRANSCRIPTIONAL REGULATOR, GNTR FAMILY"/>
    <property type="match status" value="1"/>
</dbReference>
<dbReference type="SUPFAM" id="SSF48008">
    <property type="entry name" value="GntR ligand-binding domain-like"/>
    <property type="match status" value="1"/>
</dbReference>
<dbReference type="CDD" id="cd07377">
    <property type="entry name" value="WHTH_GntR"/>
    <property type="match status" value="1"/>
</dbReference>
<organism evidence="5 6">
    <name type="scientific">Azorhizobium oxalatiphilum</name>
    <dbReference type="NCBI Taxonomy" id="980631"/>
    <lineage>
        <taxon>Bacteria</taxon>
        <taxon>Pseudomonadati</taxon>
        <taxon>Pseudomonadota</taxon>
        <taxon>Alphaproteobacteria</taxon>
        <taxon>Hyphomicrobiales</taxon>
        <taxon>Xanthobacteraceae</taxon>
        <taxon>Azorhizobium</taxon>
    </lineage>
</organism>
<dbReference type="Pfam" id="PF07729">
    <property type="entry name" value="FCD"/>
    <property type="match status" value="1"/>
</dbReference>
<dbReference type="Pfam" id="PF00392">
    <property type="entry name" value="GntR"/>
    <property type="match status" value="1"/>
</dbReference>
<keyword evidence="2" id="KW-0238">DNA-binding</keyword>
<evidence type="ECO:0000256" key="3">
    <source>
        <dbReference type="ARBA" id="ARBA00023163"/>
    </source>
</evidence>